<name>S4P0F9_9NEOP</name>
<reference evidence="1" key="1">
    <citation type="journal article" date="2013" name="BMC Genomics">
        <title>Unscrambling butterfly oogenesis.</title>
        <authorList>
            <person name="Carter J.M."/>
            <person name="Baker S.C."/>
            <person name="Pink R."/>
            <person name="Carter D.R."/>
            <person name="Collins A."/>
            <person name="Tomlin J."/>
            <person name="Gibbs M."/>
            <person name="Breuker C.J."/>
        </authorList>
    </citation>
    <scope>NUCLEOTIDE SEQUENCE</scope>
    <source>
        <tissue evidence="1">Ovary</tissue>
    </source>
</reference>
<dbReference type="EMBL" id="GAIX01012965">
    <property type="protein sequence ID" value="JAA79595.1"/>
    <property type="molecule type" value="Transcribed_RNA"/>
</dbReference>
<evidence type="ECO:0000313" key="1">
    <source>
        <dbReference type="EMBL" id="JAA79595.1"/>
    </source>
</evidence>
<reference evidence="1" key="2">
    <citation type="submission" date="2013-05" db="EMBL/GenBank/DDBJ databases">
        <authorList>
            <person name="Carter J.-M."/>
            <person name="Baker S.C."/>
            <person name="Pink R."/>
            <person name="Carter D.R.F."/>
            <person name="Collins A."/>
            <person name="Tomlin J."/>
            <person name="Gibbs M."/>
            <person name="Breuker C.J."/>
        </authorList>
    </citation>
    <scope>NUCLEOTIDE SEQUENCE</scope>
    <source>
        <tissue evidence="1">Ovary</tissue>
    </source>
</reference>
<sequence length="71" mass="8158">MGSSVMFHTHYQESYHQLACNNTHAHTQTCTHKNLHGRKHTRKQARTLTWLKCHGKGSLGLMKGLTSFLIR</sequence>
<accession>S4P0F9</accession>
<organism evidence="1">
    <name type="scientific">Pararge aegeria</name>
    <name type="common">speckled wood butterfly</name>
    <dbReference type="NCBI Taxonomy" id="116150"/>
    <lineage>
        <taxon>Eukaryota</taxon>
        <taxon>Metazoa</taxon>
        <taxon>Ecdysozoa</taxon>
        <taxon>Arthropoda</taxon>
        <taxon>Hexapoda</taxon>
        <taxon>Insecta</taxon>
        <taxon>Pterygota</taxon>
        <taxon>Neoptera</taxon>
        <taxon>Endopterygota</taxon>
        <taxon>Lepidoptera</taxon>
        <taxon>Glossata</taxon>
        <taxon>Ditrysia</taxon>
        <taxon>Papilionoidea</taxon>
        <taxon>Nymphalidae</taxon>
        <taxon>Satyrinae</taxon>
        <taxon>Satyrini</taxon>
        <taxon>Parargina</taxon>
        <taxon>Pararge</taxon>
    </lineage>
</organism>
<dbReference type="AlphaFoldDB" id="S4P0F9"/>
<protein>
    <submittedName>
        <fullName evidence="1">Uncharacterized protein</fullName>
    </submittedName>
</protein>
<proteinExistence type="predicted"/>